<dbReference type="SUPFAM" id="SSF56112">
    <property type="entry name" value="Protein kinase-like (PK-like)"/>
    <property type="match status" value="1"/>
</dbReference>
<organism evidence="6 7">
    <name type="scientific">Lonchura striata</name>
    <name type="common">white-rumped munia</name>
    <dbReference type="NCBI Taxonomy" id="40157"/>
    <lineage>
        <taxon>Eukaryota</taxon>
        <taxon>Metazoa</taxon>
        <taxon>Chordata</taxon>
        <taxon>Craniata</taxon>
        <taxon>Vertebrata</taxon>
        <taxon>Euteleostomi</taxon>
        <taxon>Archelosauria</taxon>
        <taxon>Archosauria</taxon>
        <taxon>Dinosauria</taxon>
        <taxon>Saurischia</taxon>
        <taxon>Theropoda</taxon>
        <taxon>Coelurosauria</taxon>
        <taxon>Aves</taxon>
        <taxon>Neognathae</taxon>
        <taxon>Neoaves</taxon>
        <taxon>Telluraves</taxon>
        <taxon>Australaves</taxon>
        <taxon>Passeriformes</taxon>
        <taxon>Passeroidea</taxon>
        <taxon>Estrildidae</taxon>
        <taxon>Estrildinae</taxon>
        <taxon>Lonchura</taxon>
    </lineage>
</organism>
<dbReference type="InterPro" id="IPR008271">
    <property type="entry name" value="Ser/Thr_kinase_AS"/>
</dbReference>
<evidence type="ECO:0000256" key="3">
    <source>
        <dbReference type="ARBA" id="ARBA00022741"/>
    </source>
</evidence>
<comment type="similarity">
    <text evidence="1">Belongs to the protein kinase superfamily. STE Ser/Thr protein kinase family. STE20 subfamily.</text>
</comment>
<dbReference type="Pfam" id="PF00069">
    <property type="entry name" value="Pkinase"/>
    <property type="match status" value="1"/>
</dbReference>
<keyword evidence="3" id="KW-0547">Nucleotide-binding</keyword>
<keyword evidence="4" id="KW-0067">ATP-binding</keyword>
<dbReference type="AlphaFoldDB" id="A0A218UTX4"/>
<dbReference type="GO" id="GO:0004674">
    <property type="term" value="F:protein serine/threonine kinase activity"/>
    <property type="evidence" value="ECO:0007669"/>
    <property type="project" value="UniProtKB-EC"/>
</dbReference>
<dbReference type="InterPro" id="IPR011009">
    <property type="entry name" value="Kinase-like_dom_sf"/>
</dbReference>
<comment type="caution">
    <text evidence="6">The sequence shown here is derived from an EMBL/GenBank/DDBJ whole genome shotgun (WGS) entry which is preliminary data.</text>
</comment>
<dbReference type="Gene3D" id="1.10.510.10">
    <property type="entry name" value="Transferase(Phosphotransferase) domain 1"/>
    <property type="match status" value="1"/>
</dbReference>
<dbReference type="GO" id="GO:0005524">
    <property type="term" value="F:ATP binding"/>
    <property type="evidence" value="ECO:0007669"/>
    <property type="project" value="UniProtKB-KW"/>
</dbReference>
<feature type="non-terminal residue" evidence="6">
    <location>
        <position position="215"/>
    </location>
</feature>
<dbReference type="Gene3D" id="3.30.200.20">
    <property type="entry name" value="Phosphorylase Kinase, domain 1"/>
    <property type="match status" value="1"/>
</dbReference>
<evidence type="ECO:0000256" key="1">
    <source>
        <dbReference type="ARBA" id="ARBA00008874"/>
    </source>
</evidence>
<dbReference type="EMBL" id="MUZQ01000127">
    <property type="protein sequence ID" value="OWK57267.1"/>
    <property type="molecule type" value="Genomic_DNA"/>
</dbReference>
<protein>
    <recommendedName>
        <fullName evidence="2">non-specific serine/threonine protein kinase</fullName>
        <ecNumber evidence="2">2.7.11.1</ecNumber>
    </recommendedName>
</protein>
<dbReference type="PROSITE" id="PS00108">
    <property type="entry name" value="PROTEIN_KINASE_ST"/>
    <property type="match status" value="1"/>
</dbReference>
<dbReference type="PROSITE" id="PS50011">
    <property type="entry name" value="PROTEIN_KINASE_DOM"/>
    <property type="match status" value="1"/>
</dbReference>
<feature type="domain" description="Protein kinase" evidence="5">
    <location>
        <begin position="1"/>
        <end position="215"/>
    </location>
</feature>
<dbReference type="InterPro" id="IPR000719">
    <property type="entry name" value="Prot_kinase_dom"/>
</dbReference>
<keyword evidence="6" id="KW-0418">Kinase</keyword>
<dbReference type="PANTHER" id="PTHR45832">
    <property type="entry name" value="SERINE/THREONINE-PROTEIN KINASE SAMKA-RELATED-RELATED"/>
    <property type="match status" value="1"/>
</dbReference>
<dbReference type="SMART" id="SM00220">
    <property type="entry name" value="S_TKc"/>
    <property type="match status" value="1"/>
</dbReference>
<dbReference type="Proteomes" id="UP000197619">
    <property type="component" value="Unassembled WGS sequence"/>
</dbReference>
<keyword evidence="6" id="KW-0808">Transferase</keyword>
<dbReference type="EC" id="2.7.11.1" evidence="2"/>
<evidence type="ECO:0000313" key="6">
    <source>
        <dbReference type="EMBL" id="OWK57267.1"/>
    </source>
</evidence>
<dbReference type="InterPro" id="IPR051931">
    <property type="entry name" value="PAK3-like"/>
</dbReference>
<sequence>MVLKINKNPNIVNYLDSYLVDNQFWLVMEFMDGGTLSDVISKTYLSEEEIAAISRECLQGLDFLHLNHVIYRDVKSNNILLRTDGSVKLGQYIPGQVQCSGNWADFGLFAQLTPEQSRRSSVASTSGWMAPEVLTGQPYGPKVDIWSFGIVGIEMVEREVPHRNETPVSDELLIARGERPQLRQANRFSPSLRDFLSCCLQTDKEQRWSAKRLLQ</sequence>
<accession>A0A218UTX4</accession>
<evidence type="ECO:0000259" key="5">
    <source>
        <dbReference type="PROSITE" id="PS50011"/>
    </source>
</evidence>
<gene>
    <name evidence="6" type="primary">PAK1_2</name>
    <name evidence="6" type="ORF">RLOC_00011450</name>
</gene>
<dbReference type="PANTHER" id="PTHR45832:SF22">
    <property type="entry name" value="SERINE_THREONINE-PROTEIN KINASE SAMKA-RELATED"/>
    <property type="match status" value="1"/>
</dbReference>
<proteinExistence type="inferred from homology"/>
<name>A0A218UTX4_9PASE</name>
<keyword evidence="7" id="KW-1185">Reference proteome</keyword>
<evidence type="ECO:0000256" key="2">
    <source>
        <dbReference type="ARBA" id="ARBA00012513"/>
    </source>
</evidence>
<evidence type="ECO:0000313" key="7">
    <source>
        <dbReference type="Proteomes" id="UP000197619"/>
    </source>
</evidence>
<evidence type="ECO:0000256" key="4">
    <source>
        <dbReference type="ARBA" id="ARBA00022840"/>
    </source>
</evidence>
<reference evidence="6 7" key="1">
    <citation type="submission" date="2017-05" db="EMBL/GenBank/DDBJ databases">
        <title>Genome of assembly of the Bengalese finch, Lonchura striata domestica.</title>
        <authorList>
            <person name="Colquitt B.M."/>
            <person name="Brainard M.S."/>
        </authorList>
    </citation>
    <scope>NUCLEOTIDE SEQUENCE [LARGE SCALE GENOMIC DNA]</scope>
    <source>
        <strain evidence="6">White83orange57</strain>
    </source>
</reference>